<dbReference type="AlphaFoldDB" id="A0A1J9R279"/>
<dbReference type="EMBL" id="LGTZ01001305">
    <property type="protein sequence ID" value="OJD21725.1"/>
    <property type="molecule type" value="Genomic_DNA"/>
</dbReference>
<dbReference type="SUPFAM" id="SSF52113">
    <property type="entry name" value="BRCT domain"/>
    <property type="match status" value="1"/>
</dbReference>
<reference evidence="3 4" key="1">
    <citation type="submission" date="2015-08" db="EMBL/GenBank/DDBJ databases">
        <title>Emmonsia species relationships and genome sequence.</title>
        <authorList>
            <person name="Cuomo C.A."/>
            <person name="Schwartz I.S."/>
            <person name="Kenyon C."/>
            <person name="De Hoog G.S."/>
            <person name="Govender N.P."/>
            <person name="Botha A."/>
            <person name="Moreno L."/>
            <person name="De Vries M."/>
            <person name="Munoz J.F."/>
            <person name="Stielow J.B."/>
        </authorList>
    </citation>
    <scope>NUCLEOTIDE SEQUENCE [LARGE SCALE GENOMIC DNA]</scope>
    <source>
        <strain evidence="3 4">EI222</strain>
    </source>
</reference>
<evidence type="ECO:0000313" key="4">
    <source>
        <dbReference type="Proteomes" id="UP000242791"/>
    </source>
</evidence>
<dbReference type="STRING" id="1658174.A0A1J9R279"/>
<protein>
    <submittedName>
        <fullName evidence="3">Uncharacterized protein</fullName>
    </submittedName>
</protein>
<proteinExistence type="predicted"/>
<feature type="domain" description="WGR" evidence="2">
    <location>
        <begin position="96"/>
        <end position="175"/>
    </location>
</feature>
<evidence type="ECO:0000259" key="1">
    <source>
        <dbReference type="PROSITE" id="PS50172"/>
    </source>
</evidence>
<feature type="non-terminal residue" evidence="3">
    <location>
        <position position="1"/>
    </location>
</feature>
<dbReference type="InterPro" id="IPR036420">
    <property type="entry name" value="BRCT_dom_sf"/>
</dbReference>
<dbReference type="InterPro" id="IPR001357">
    <property type="entry name" value="BRCT_dom"/>
</dbReference>
<gene>
    <name evidence="3" type="ORF">ACJ73_06937</name>
</gene>
<evidence type="ECO:0000259" key="2">
    <source>
        <dbReference type="PROSITE" id="PS51977"/>
    </source>
</evidence>
<feature type="domain" description="BRCT" evidence="1">
    <location>
        <begin position="1"/>
        <end position="84"/>
    </location>
</feature>
<dbReference type="VEuPathDB" id="FungiDB:ACJ73_06937"/>
<organism evidence="3 4">
    <name type="scientific">Blastomyces percursus</name>
    <dbReference type="NCBI Taxonomy" id="1658174"/>
    <lineage>
        <taxon>Eukaryota</taxon>
        <taxon>Fungi</taxon>
        <taxon>Dikarya</taxon>
        <taxon>Ascomycota</taxon>
        <taxon>Pezizomycotina</taxon>
        <taxon>Eurotiomycetes</taxon>
        <taxon>Eurotiomycetidae</taxon>
        <taxon>Onygenales</taxon>
        <taxon>Ajellomycetaceae</taxon>
        <taxon>Blastomyces</taxon>
    </lineage>
</organism>
<sequence>TYAIPGLLDFFKTWGRRSAGYISEKIKRWVETNGGNFSKHLEKGATTHLITTKDAFRKLDATVQQARKIKGLKIMKVEWLEDSLLSKNRRPQCENEYLWYQAGGTRKQDTAKRKNATKHIDGLYESDSNPHTYTAFVKYTRVGKAGSAFLAPTGSTWEIAFGAFTKLFKAKCGKR</sequence>
<dbReference type="InterPro" id="IPR008893">
    <property type="entry name" value="WGR_domain"/>
</dbReference>
<dbReference type="PROSITE" id="PS51977">
    <property type="entry name" value="WGR"/>
    <property type="match status" value="1"/>
</dbReference>
<keyword evidence="4" id="KW-1185">Reference proteome</keyword>
<dbReference type="Proteomes" id="UP000242791">
    <property type="component" value="Unassembled WGS sequence"/>
</dbReference>
<name>A0A1J9R279_9EURO</name>
<dbReference type="PROSITE" id="PS50172">
    <property type="entry name" value="BRCT"/>
    <property type="match status" value="1"/>
</dbReference>
<dbReference type="Pfam" id="PF12738">
    <property type="entry name" value="PTCB-BRCT"/>
    <property type="match status" value="1"/>
</dbReference>
<dbReference type="OrthoDB" id="342264at2759"/>
<evidence type="ECO:0000313" key="3">
    <source>
        <dbReference type="EMBL" id="OJD21725.1"/>
    </source>
</evidence>
<accession>A0A1J9R279</accession>
<dbReference type="Gene3D" id="3.40.50.10190">
    <property type="entry name" value="BRCT domain"/>
    <property type="match status" value="1"/>
</dbReference>
<comment type="caution">
    <text evidence="3">The sequence shown here is derived from an EMBL/GenBank/DDBJ whole genome shotgun (WGS) entry which is preliminary data.</text>
</comment>